<protein>
    <submittedName>
        <fullName evidence="1">Uncharacterized protein</fullName>
    </submittedName>
</protein>
<sequence>MPNSAINVSQTPKRGKIVNMAPEPLKIESSLISRLNADIVGEIFTVYVDQWIKDNRQETTPTQPAIYVLCKVNQEWRRLARRTPRLWRCIIIWYSTRTWNTCEALLSDWIQCAASSPLQVYVFSTEAPDTELHPLLRETLMLNASKWSSFICLGPTPFWGTPVKEYWSFPQLKSIAISLDDDTYCNFSDAPLLKELVVRNLQKNVSVHWSQLTLVDIAVEKLEYAILPLKELKVVQDLRLTVEQWLLEDQLTVVTPKLHPHLRKLSLHMPKQTSVIIFNALSTPALTDVSLYLQSDPNKSDEDWLRSFLALISRPGRLQSLTSLKLGRLGNITEAKFVSLLAQIPSIINIEILNPGFVISDTIVDAMNPQNGIQGRCMLPNATHVMFKNVKIQFDGFLLLNMLKQRKKCTEHPNDSNAVLLNKIPVITSFKKIEFWYNNPEWIRSDSFEDPNLVMLFFYEVFKLKNSNKILLKFCCLHDDPFED</sequence>
<accession>A0ACB8GTJ8</accession>
<keyword evidence="2" id="KW-1185">Reference proteome</keyword>
<organism evidence="1 2">
    <name type="scientific">Psilocybe cubensis</name>
    <name type="common">Psychedelic mushroom</name>
    <name type="synonym">Stropharia cubensis</name>
    <dbReference type="NCBI Taxonomy" id="181762"/>
    <lineage>
        <taxon>Eukaryota</taxon>
        <taxon>Fungi</taxon>
        <taxon>Dikarya</taxon>
        <taxon>Basidiomycota</taxon>
        <taxon>Agaricomycotina</taxon>
        <taxon>Agaricomycetes</taxon>
        <taxon>Agaricomycetidae</taxon>
        <taxon>Agaricales</taxon>
        <taxon>Agaricineae</taxon>
        <taxon>Strophariaceae</taxon>
        <taxon>Psilocybe</taxon>
    </lineage>
</organism>
<name>A0ACB8GTJ8_PSICU</name>
<evidence type="ECO:0000313" key="2">
    <source>
        <dbReference type="Proteomes" id="UP000664032"/>
    </source>
</evidence>
<evidence type="ECO:0000313" key="1">
    <source>
        <dbReference type="EMBL" id="KAH9478858.1"/>
    </source>
</evidence>
<comment type="caution">
    <text evidence="1">The sequence shown here is derived from an EMBL/GenBank/DDBJ whole genome shotgun (WGS) entry which is preliminary data.</text>
</comment>
<proteinExistence type="predicted"/>
<dbReference type="Proteomes" id="UP000664032">
    <property type="component" value="Unassembled WGS sequence"/>
</dbReference>
<dbReference type="EMBL" id="JAFIQS020000008">
    <property type="protein sequence ID" value="KAH9478858.1"/>
    <property type="molecule type" value="Genomic_DNA"/>
</dbReference>
<gene>
    <name evidence="1" type="ORF">JR316_0009320</name>
</gene>
<reference evidence="1" key="1">
    <citation type="submission" date="2021-10" db="EMBL/GenBank/DDBJ databases">
        <title>Psilocybe cubensis genome.</title>
        <authorList>
            <person name="Mckernan K.J."/>
            <person name="Crawford S."/>
            <person name="Trippe A."/>
            <person name="Kane L.T."/>
            <person name="Mclaughlin S."/>
        </authorList>
    </citation>
    <scope>NUCLEOTIDE SEQUENCE</scope>
    <source>
        <strain evidence="1">MGC-MH-2018</strain>
    </source>
</reference>